<name>C5J6N0_MESCH</name>
<dbReference type="Proteomes" id="UP000001491">
    <property type="component" value="Chromosome"/>
</dbReference>
<keyword evidence="3" id="KW-1185">Reference proteome</keyword>
<dbReference type="EMBL" id="FM864216">
    <property type="protein sequence ID" value="CAT05135.1"/>
    <property type="molecule type" value="Genomic_DNA"/>
</dbReference>
<evidence type="ECO:0000256" key="1">
    <source>
        <dbReference type="SAM" id="MobiDB-lite"/>
    </source>
</evidence>
<evidence type="ECO:0000313" key="2">
    <source>
        <dbReference type="EMBL" id="CAT05135.1"/>
    </source>
</evidence>
<gene>
    <name evidence="2" type="ordered locus">MCJ_004370</name>
</gene>
<sequence>MLQSNFTKKQKNKLQSLYVDQPNDQSGKTQIDDNKIYMVARKKRI</sequence>
<reference evidence="3" key="1">
    <citation type="journal article" date="2009" name="BMC Bioinformatics">
        <title>The Mycoplasma conjunctivae genome sequencing, annotation and analysis.</title>
        <authorList>
            <person name="Calderon-Copete S.P."/>
            <person name="Wigger G."/>
            <person name="Wunderlin C."/>
            <person name="Schmidheini T."/>
            <person name="Frey J."/>
            <person name="Quail M.A."/>
            <person name="Falquet L."/>
        </authorList>
    </citation>
    <scope>NUCLEOTIDE SEQUENCE [LARGE SCALE GENOMIC DNA]</scope>
    <source>
        <strain evidence="3">ATCC 25834 / NCTC 10147 / HRC/581</strain>
    </source>
</reference>
<protein>
    <submittedName>
        <fullName evidence="2">Uncharacterized protein</fullName>
    </submittedName>
</protein>
<organism evidence="2 3">
    <name type="scientific">Mesomycoplasma conjunctivae (strain ATCC 25834 / NCTC 10147 / HRC/581)</name>
    <name type="common">Mycoplasma conjunctivae</name>
    <dbReference type="NCBI Taxonomy" id="572263"/>
    <lineage>
        <taxon>Bacteria</taxon>
        <taxon>Bacillati</taxon>
        <taxon>Mycoplasmatota</taxon>
        <taxon>Mycoplasmoidales</taxon>
        <taxon>Metamycoplasmataceae</taxon>
        <taxon>Mesomycoplasma</taxon>
    </lineage>
</organism>
<dbReference type="AlphaFoldDB" id="C5J6N0"/>
<proteinExistence type="predicted"/>
<dbReference type="KEGG" id="mco:MCJ_004370"/>
<dbReference type="HOGENOM" id="CLU_3202249_0_0_14"/>
<accession>C5J6N0</accession>
<evidence type="ECO:0000313" key="3">
    <source>
        <dbReference type="Proteomes" id="UP000001491"/>
    </source>
</evidence>
<feature type="region of interest" description="Disordered" evidence="1">
    <location>
        <begin position="1"/>
        <end position="29"/>
    </location>
</feature>